<evidence type="ECO:0000313" key="1">
    <source>
        <dbReference type="EMBL" id="MDQ2105143.1"/>
    </source>
</evidence>
<protein>
    <submittedName>
        <fullName evidence="1">Sugar O-methyltransferase</fullName>
        <ecNumber evidence="1">2.1.1.-</ecNumber>
    </submittedName>
</protein>
<dbReference type="SUPFAM" id="SSF53335">
    <property type="entry name" value="S-adenosyl-L-methionine-dependent methyltransferases"/>
    <property type="match status" value="1"/>
</dbReference>
<sequence length="257" mass="29571">MPTSISDNSDYRSFCQHAAEDAFQFSRFRHSHFCIDIVDTLSAEHGASYMNLALKNDPQIYEHLDELRRNDEVGSPLICNYSGIGKFCPTTLRYIMVATALKRLFGTLNGMHVVEVGGGYGGQCRIINALFKIESYTIIDLPEALKLTERYLSHFNLKNTSYVQPQDVQEKEYDLFISNYAYSELSKDTQDDYFDKVLSRSYHGYMIYNQASFSETAPNFQYTAEEIASRIPYCRMISGESGLAHTDIERKHKLLYW</sequence>
<dbReference type="EMBL" id="JAUJFI010000123">
    <property type="protein sequence ID" value="MDQ2105143.1"/>
    <property type="molecule type" value="Genomic_DNA"/>
</dbReference>
<dbReference type="RefSeq" id="WP_306709470.1">
    <property type="nucleotide sequence ID" value="NZ_JAUJFI010000123.1"/>
</dbReference>
<keyword evidence="2" id="KW-1185">Reference proteome</keyword>
<keyword evidence="1" id="KW-0808">Transferase</keyword>
<dbReference type="Proteomes" id="UP001227317">
    <property type="component" value="Unassembled WGS sequence"/>
</dbReference>
<gene>
    <name evidence="1" type="ORF">QSG27_20760</name>
</gene>
<comment type="caution">
    <text evidence="1">The sequence shown here is derived from an EMBL/GenBank/DDBJ whole genome shotgun (WGS) entry which is preliminary data.</text>
</comment>
<reference evidence="1 2" key="1">
    <citation type="submission" date="2023-06" db="EMBL/GenBank/DDBJ databases">
        <title>Azospirillum isscasensis sp.nov, a bacterium isolated from rhizosphere soil of rice.</title>
        <authorList>
            <person name="Wang H."/>
        </authorList>
    </citation>
    <scope>NUCLEOTIDE SEQUENCE [LARGE SCALE GENOMIC DNA]</scope>
    <source>
        <strain evidence="1 2">C340-1</strain>
    </source>
</reference>
<dbReference type="GO" id="GO:0032259">
    <property type="term" value="P:methylation"/>
    <property type="evidence" value="ECO:0007669"/>
    <property type="project" value="UniProtKB-KW"/>
</dbReference>
<dbReference type="GO" id="GO:0008168">
    <property type="term" value="F:methyltransferase activity"/>
    <property type="evidence" value="ECO:0007669"/>
    <property type="project" value="UniProtKB-KW"/>
</dbReference>
<dbReference type="Gene3D" id="3.40.50.150">
    <property type="entry name" value="Vaccinia Virus protein VP39"/>
    <property type="match status" value="1"/>
</dbReference>
<dbReference type="NCBIfam" id="TIGR04371">
    <property type="entry name" value="methyltran_NanM"/>
    <property type="match status" value="1"/>
</dbReference>
<dbReference type="InterPro" id="IPR030807">
    <property type="entry name" value="Methyltran_NanM"/>
</dbReference>
<dbReference type="InterPro" id="IPR029063">
    <property type="entry name" value="SAM-dependent_MTases_sf"/>
</dbReference>
<organism evidence="1 2">
    <name type="scientific">Azospirillum isscasi</name>
    <dbReference type="NCBI Taxonomy" id="3053926"/>
    <lineage>
        <taxon>Bacteria</taxon>
        <taxon>Pseudomonadati</taxon>
        <taxon>Pseudomonadota</taxon>
        <taxon>Alphaproteobacteria</taxon>
        <taxon>Rhodospirillales</taxon>
        <taxon>Azospirillaceae</taxon>
        <taxon>Azospirillum</taxon>
    </lineage>
</organism>
<dbReference type="EC" id="2.1.1.-" evidence="1"/>
<name>A0ABU0WMA3_9PROT</name>
<keyword evidence="1" id="KW-0489">Methyltransferase</keyword>
<accession>A0ABU0WMA3</accession>
<evidence type="ECO:0000313" key="2">
    <source>
        <dbReference type="Proteomes" id="UP001227317"/>
    </source>
</evidence>
<proteinExistence type="predicted"/>